<gene>
    <name evidence="1" type="ORF">HDE69_002415</name>
</gene>
<reference evidence="1 2" key="1">
    <citation type="submission" date="2020-08" db="EMBL/GenBank/DDBJ databases">
        <title>Genomic Encyclopedia of Type Strains, Phase IV (KMG-V): Genome sequencing to study the core and pangenomes of soil and plant-associated prokaryotes.</title>
        <authorList>
            <person name="Whitman W."/>
        </authorList>
    </citation>
    <scope>NUCLEOTIDE SEQUENCE [LARGE SCALE GENOMIC DNA]</scope>
    <source>
        <strain evidence="1 2">MP7CTX6</strain>
    </source>
</reference>
<proteinExistence type="predicted"/>
<evidence type="ECO:0000313" key="2">
    <source>
        <dbReference type="Proteomes" id="UP000537718"/>
    </source>
</evidence>
<evidence type="ECO:0000313" key="1">
    <source>
        <dbReference type="EMBL" id="MBB5621354.1"/>
    </source>
</evidence>
<dbReference type="Proteomes" id="UP000537718">
    <property type="component" value="Unassembled WGS sequence"/>
</dbReference>
<protein>
    <submittedName>
        <fullName evidence="1">Uncharacterized protein</fullName>
    </submittedName>
</protein>
<comment type="caution">
    <text evidence="1">The sequence shown here is derived from an EMBL/GenBank/DDBJ whole genome shotgun (WGS) entry which is preliminary data.</text>
</comment>
<dbReference type="RefSeq" id="WP_183867343.1">
    <property type="nucleotide sequence ID" value="NZ_JACHCF010000005.1"/>
</dbReference>
<dbReference type="EMBL" id="JACHCF010000005">
    <property type="protein sequence ID" value="MBB5621354.1"/>
    <property type="molecule type" value="Genomic_DNA"/>
</dbReference>
<accession>A0A7W9DK23</accession>
<dbReference type="AlphaFoldDB" id="A0A7W9DK23"/>
<sequence length="219" mass="25400">MKTLFKSSLFYFLFSIMFGPAGFAQVGLLNSIQQPLSPNAAALGKFVEIPMFFIREQGYSQRILKVDSANIEKAENIAQKLLNPITKKQCYLLLDIADYTLLIIKEDTKYRLFTGFNKFNYKKQKKEIVNIDSQIIVNDQILDRSFKDNICNPSFFFMGSIYETNKNLSFETSYIFFVLKIAGIKKYEFNFPTRGAGPKTKFPLDNKIFRHLVKLMKVR</sequence>
<organism evidence="1 2">
    <name type="scientific">Pedobacter cryoconitis</name>
    <dbReference type="NCBI Taxonomy" id="188932"/>
    <lineage>
        <taxon>Bacteria</taxon>
        <taxon>Pseudomonadati</taxon>
        <taxon>Bacteroidota</taxon>
        <taxon>Sphingobacteriia</taxon>
        <taxon>Sphingobacteriales</taxon>
        <taxon>Sphingobacteriaceae</taxon>
        <taxon>Pedobacter</taxon>
    </lineage>
</organism>
<name>A0A7W9DK23_9SPHI</name>